<evidence type="ECO:0000313" key="20">
    <source>
        <dbReference type="EMBL" id="KAK7060501.1"/>
    </source>
</evidence>
<comment type="function">
    <text evidence="17">Catalyzes conversion of folates to polyglutamate derivatives allowing concentration of folate compounds in the cell and the intracellular retention of these cofactors, which are important substrates for most of the folate-dependent enzymes that are involved in one-carbon transfer reactions involved in purine, pyrimidine and amino acid synthesis.</text>
</comment>
<evidence type="ECO:0000256" key="19">
    <source>
        <dbReference type="PIRSR" id="PIRSR038895-2"/>
    </source>
</evidence>
<comment type="cofactor">
    <cofactor evidence="17">
        <name>a monovalent cation</name>
        <dbReference type="ChEBI" id="CHEBI:60242"/>
    </cofactor>
    <text evidence="17">A monovalent cation.</text>
</comment>
<evidence type="ECO:0000256" key="17">
    <source>
        <dbReference type="PIRNR" id="PIRNR038895"/>
    </source>
</evidence>
<dbReference type="GO" id="GO:0005829">
    <property type="term" value="C:cytosol"/>
    <property type="evidence" value="ECO:0007669"/>
    <property type="project" value="TreeGrafter"/>
</dbReference>
<keyword evidence="15" id="KW-0472">Membrane</keyword>
<dbReference type="SUPFAM" id="SSF53244">
    <property type="entry name" value="MurD-like peptide ligases, peptide-binding domain"/>
    <property type="match status" value="1"/>
</dbReference>
<evidence type="ECO:0000313" key="21">
    <source>
        <dbReference type="Proteomes" id="UP001383192"/>
    </source>
</evidence>
<dbReference type="InterPro" id="IPR036565">
    <property type="entry name" value="Mur-like_cat_sf"/>
</dbReference>
<feature type="binding site" evidence="18">
    <location>
        <position position="346"/>
    </location>
    <ligand>
        <name>ATP</name>
        <dbReference type="ChEBI" id="CHEBI:30616"/>
    </ligand>
</feature>
<dbReference type="GO" id="GO:0006730">
    <property type="term" value="P:one-carbon metabolic process"/>
    <property type="evidence" value="ECO:0007669"/>
    <property type="project" value="UniProtKB-KW"/>
</dbReference>
<dbReference type="InterPro" id="IPR001645">
    <property type="entry name" value="Folylpolyglutamate_synth"/>
</dbReference>
<protein>
    <recommendedName>
        <fullName evidence="17">Folylpolyglutamate synthase</fullName>
        <ecNumber evidence="17">6.3.2.17</ecNumber>
    </recommendedName>
    <alternativeName>
        <fullName evidence="17">Folylpoly-gamma-glutamate synthetase</fullName>
    </alternativeName>
    <alternativeName>
        <fullName evidence="17">Tetrahydrofolylpolyglutamate synthase</fullName>
    </alternativeName>
</protein>
<dbReference type="PIRSF" id="PIRSF038895">
    <property type="entry name" value="FPGS"/>
    <property type="match status" value="1"/>
</dbReference>
<evidence type="ECO:0000256" key="6">
    <source>
        <dbReference type="ARBA" id="ARBA00022490"/>
    </source>
</evidence>
<dbReference type="PROSITE" id="PS01011">
    <property type="entry name" value="FOLYLPOLYGLU_SYNT_1"/>
    <property type="match status" value="1"/>
</dbReference>
<evidence type="ECO:0000256" key="16">
    <source>
        <dbReference type="ARBA" id="ARBA00047493"/>
    </source>
</evidence>
<keyword evidence="14" id="KW-0496">Mitochondrion</keyword>
<name>A0AAW0E9Y0_9AGAR</name>
<evidence type="ECO:0000256" key="12">
    <source>
        <dbReference type="ARBA" id="ARBA00022840"/>
    </source>
</evidence>
<keyword evidence="21" id="KW-1185">Reference proteome</keyword>
<evidence type="ECO:0000256" key="2">
    <source>
        <dbReference type="ARBA" id="ARBA00004305"/>
    </source>
</evidence>
<comment type="catalytic activity">
    <reaction evidence="16 17">
        <text>(6S)-5,6,7,8-tetrahydrofolyl-(gamma-L-Glu)(n) + L-glutamate + ATP = (6S)-5,6,7,8-tetrahydrofolyl-(gamma-L-Glu)(n+1) + ADP + phosphate + H(+)</text>
        <dbReference type="Rhea" id="RHEA:10580"/>
        <dbReference type="Rhea" id="RHEA-COMP:14738"/>
        <dbReference type="Rhea" id="RHEA-COMP:14740"/>
        <dbReference type="ChEBI" id="CHEBI:15378"/>
        <dbReference type="ChEBI" id="CHEBI:29985"/>
        <dbReference type="ChEBI" id="CHEBI:30616"/>
        <dbReference type="ChEBI" id="CHEBI:43474"/>
        <dbReference type="ChEBI" id="CHEBI:141005"/>
        <dbReference type="ChEBI" id="CHEBI:456216"/>
        <dbReference type="EC" id="6.3.2.17"/>
    </reaction>
</comment>
<dbReference type="Gene3D" id="3.90.190.20">
    <property type="entry name" value="Mur ligase, C-terminal domain"/>
    <property type="match status" value="1"/>
</dbReference>
<keyword evidence="10 18" id="KW-0547">Nucleotide-binding</keyword>
<evidence type="ECO:0000256" key="4">
    <source>
        <dbReference type="ARBA" id="ARBA00005150"/>
    </source>
</evidence>
<evidence type="ECO:0000256" key="13">
    <source>
        <dbReference type="ARBA" id="ARBA00022842"/>
    </source>
</evidence>
<dbReference type="PANTHER" id="PTHR11136">
    <property type="entry name" value="FOLYLPOLYGLUTAMATE SYNTHASE-RELATED"/>
    <property type="match status" value="1"/>
</dbReference>
<evidence type="ECO:0000256" key="1">
    <source>
        <dbReference type="ARBA" id="ARBA00004273"/>
    </source>
</evidence>
<organism evidence="20 21">
    <name type="scientific">Paramarasmius palmivorus</name>
    <dbReference type="NCBI Taxonomy" id="297713"/>
    <lineage>
        <taxon>Eukaryota</taxon>
        <taxon>Fungi</taxon>
        <taxon>Dikarya</taxon>
        <taxon>Basidiomycota</taxon>
        <taxon>Agaricomycotina</taxon>
        <taxon>Agaricomycetes</taxon>
        <taxon>Agaricomycetidae</taxon>
        <taxon>Agaricales</taxon>
        <taxon>Marasmiineae</taxon>
        <taxon>Marasmiaceae</taxon>
        <taxon>Paramarasmius</taxon>
    </lineage>
</organism>
<evidence type="ECO:0000256" key="7">
    <source>
        <dbReference type="ARBA" id="ARBA00022563"/>
    </source>
</evidence>
<feature type="binding site" evidence="19">
    <location>
        <position position="94"/>
    </location>
    <ligand>
        <name>Mg(2+)</name>
        <dbReference type="ChEBI" id="CHEBI:18420"/>
        <label>1</label>
    </ligand>
</feature>
<dbReference type="GO" id="GO:0005743">
    <property type="term" value="C:mitochondrial inner membrane"/>
    <property type="evidence" value="ECO:0007669"/>
    <property type="project" value="UniProtKB-SubCell"/>
</dbReference>
<dbReference type="EMBL" id="JAYKXP010000003">
    <property type="protein sequence ID" value="KAK7060501.1"/>
    <property type="molecule type" value="Genomic_DNA"/>
</dbReference>
<evidence type="ECO:0000256" key="14">
    <source>
        <dbReference type="ARBA" id="ARBA00023128"/>
    </source>
</evidence>
<gene>
    <name evidence="20" type="primary">MET7</name>
    <name evidence="20" type="ORF">VNI00_001266</name>
</gene>
<keyword evidence="8 17" id="KW-0436">Ligase</keyword>
<comment type="subcellular location">
    <subcellularLocation>
        <location evidence="3">Cytoplasm</location>
    </subcellularLocation>
    <subcellularLocation>
        <location evidence="1">Mitochondrion inner membrane</location>
    </subcellularLocation>
    <subcellularLocation>
        <location evidence="2">Mitochondrion matrix</location>
    </subcellularLocation>
</comment>
<dbReference type="PANTHER" id="PTHR11136:SF5">
    <property type="entry name" value="FOLYLPOLYGLUTAMATE SYNTHASE, MITOCHONDRIAL"/>
    <property type="match status" value="1"/>
</dbReference>
<evidence type="ECO:0000256" key="3">
    <source>
        <dbReference type="ARBA" id="ARBA00004496"/>
    </source>
</evidence>
<accession>A0AAW0E9Y0</accession>
<dbReference type="InterPro" id="IPR023600">
    <property type="entry name" value="Folylpolyglutamate_synth_euk"/>
</dbReference>
<feature type="binding site" evidence="19">
    <location>
        <position position="167"/>
    </location>
    <ligand>
        <name>Mg(2+)</name>
        <dbReference type="ChEBI" id="CHEBI:18420"/>
        <label>1</label>
    </ligand>
</feature>
<evidence type="ECO:0000256" key="11">
    <source>
        <dbReference type="ARBA" id="ARBA00022792"/>
    </source>
</evidence>
<dbReference type="NCBIfam" id="TIGR01499">
    <property type="entry name" value="folC"/>
    <property type="match status" value="1"/>
</dbReference>
<dbReference type="SUPFAM" id="SSF53623">
    <property type="entry name" value="MurD-like peptide ligases, catalytic domain"/>
    <property type="match status" value="1"/>
</dbReference>
<keyword evidence="13 19" id="KW-0460">Magnesium</keyword>
<comment type="pathway">
    <text evidence="4 17">Cofactor biosynthesis; tetrahydrofolylpolyglutamate biosynthesis.</text>
</comment>
<keyword evidence="12 18" id="KW-0067">ATP-binding</keyword>
<evidence type="ECO:0000256" key="15">
    <source>
        <dbReference type="ARBA" id="ARBA00023136"/>
    </source>
</evidence>
<feature type="binding site" evidence="18">
    <location>
        <position position="329"/>
    </location>
    <ligand>
        <name>ATP</name>
        <dbReference type="ChEBI" id="CHEBI:30616"/>
    </ligand>
</feature>
<comment type="similarity">
    <text evidence="5 17">Belongs to the folylpolyglutamate synthase family.</text>
</comment>
<dbReference type="AlphaFoldDB" id="A0AAW0E9Y0"/>
<dbReference type="FunFam" id="3.40.1190.10:FF:000009">
    <property type="entry name" value="Folylpolyglutamate synthase"/>
    <property type="match status" value="1"/>
</dbReference>
<comment type="caution">
    <text evidence="20">The sequence shown here is derived from an EMBL/GenBank/DDBJ whole genome shotgun (WGS) entry which is preliminary data.</text>
</comment>
<evidence type="ECO:0000256" key="8">
    <source>
        <dbReference type="ARBA" id="ARBA00022598"/>
    </source>
</evidence>
<dbReference type="PROSITE" id="PS01012">
    <property type="entry name" value="FOLYLPOLYGLU_SYNT_2"/>
    <property type="match status" value="1"/>
</dbReference>
<dbReference type="Proteomes" id="UP001383192">
    <property type="component" value="Unassembled WGS sequence"/>
</dbReference>
<sequence>MSTRSYEDAIDALNSLQSNAATLDAVRASGGTLSTLAIPEMLEYLGRIGYRPEDLNALNVIHITGTKGKGSTSAFTDSVLRHAKPEWKVGLYTSPHLVAVRERIRINGRPLPEEDFTKFFFEIWDRLQENTTRQHENTSLMPGYFRFLTLLAFHTFLALKVDATVLEVGVGGTYDSTNIVPKPIVTGITALGIDHVFVLGKTLKEIAWQKGGIYKEGVPALTVNQPEEGMTVLKQRAEELKASEFVVTPLVPELAEIKLGRYHSVFRHFSILRAYYAVAGLAGKHQVQNATLAVHLAKYFLHAQASLNDTESLPETFKAGLEKTKWPGRCQTVVDPLHNRTSWYLDGAHTVESLECCIQWFVSPGVALSSEPPTLKPARRVLIFNCTSGRSGGSFLTGVNATANAQLKLYGLEEAGKDLFSHVIFCTNVTYASGKFKGDLTAVAIPESDLAELKTQHLLADAWSSILPDFPKDNIHVLPSIEHAIKVVRDLEKDESEAVDVLVTGSLHLIGGVIEVAGLSDVAL</sequence>
<dbReference type="GO" id="GO:0005524">
    <property type="term" value="F:ATP binding"/>
    <property type="evidence" value="ECO:0007669"/>
    <property type="project" value="UniProtKB-KW"/>
</dbReference>
<dbReference type="InterPro" id="IPR018109">
    <property type="entry name" value="Folylpolyglutamate_synth_CS"/>
</dbReference>
<dbReference type="EC" id="6.3.2.17" evidence="17"/>
<keyword evidence="11" id="KW-0999">Mitochondrion inner membrane</keyword>
<evidence type="ECO:0000256" key="10">
    <source>
        <dbReference type="ARBA" id="ARBA00022741"/>
    </source>
</evidence>
<keyword evidence="6" id="KW-0963">Cytoplasm</keyword>
<proteinExistence type="inferred from homology"/>
<dbReference type="GO" id="GO:0005759">
    <property type="term" value="C:mitochondrial matrix"/>
    <property type="evidence" value="ECO:0007669"/>
    <property type="project" value="UniProtKB-SubCell"/>
</dbReference>
<dbReference type="Gene3D" id="3.40.1190.10">
    <property type="entry name" value="Mur-like, catalytic domain"/>
    <property type="match status" value="1"/>
</dbReference>
<dbReference type="InterPro" id="IPR036615">
    <property type="entry name" value="Mur_ligase_C_dom_sf"/>
</dbReference>
<keyword evidence="9 19" id="KW-0479">Metal-binding</keyword>
<evidence type="ECO:0000256" key="18">
    <source>
        <dbReference type="PIRSR" id="PIRSR038895-1"/>
    </source>
</evidence>
<feature type="binding site" evidence="19">
    <location>
        <position position="195"/>
    </location>
    <ligand>
        <name>Mg(2+)</name>
        <dbReference type="ChEBI" id="CHEBI:18420"/>
        <label>1</label>
    </ligand>
</feature>
<dbReference type="GO" id="GO:0004326">
    <property type="term" value="F:tetrahydrofolylpolyglutamate synthase activity"/>
    <property type="evidence" value="ECO:0007669"/>
    <property type="project" value="UniProtKB-EC"/>
</dbReference>
<keyword evidence="7 17" id="KW-0554">One-carbon metabolism</keyword>
<evidence type="ECO:0000256" key="9">
    <source>
        <dbReference type="ARBA" id="ARBA00022723"/>
    </source>
</evidence>
<dbReference type="GO" id="GO:0046872">
    <property type="term" value="F:metal ion binding"/>
    <property type="evidence" value="ECO:0007669"/>
    <property type="project" value="UniProtKB-KW"/>
</dbReference>
<reference evidence="20 21" key="1">
    <citation type="submission" date="2024-01" db="EMBL/GenBank/DDBJ databases">
        <title>A draft genome for a cacao thread blight-causing isolate of Paramarasmius palmivorus.</title>
        <authorList>
            <person name="Baruah I.K."/>
            <person name="Bukari Y."/>
            <person name="Amoako-Attah I."/>
            <person name="Meinhardt L.W."/>
            <person name="Bailey B.A."/>
            <person name="Cohen S.P."/>
        </authorList>
    </citation>
    <scope>NUCLEOTIDE SEQUENCE [LARGE SCALE GENOMIC DNA]</scope>
    <source>
        <strain evidence="20 21">GH-12</strain>
    </source>
</reference>
<evidence type="ECO:0000256" key="5">
    <source>
        <dbReference type="ARBA" id="ARBA00008276"/>
    </source>
</evidence>